<dbReference type="EMBL" id="BAABWU010000001">
    <property type="protein sequence ID" value="GAA6195193.1"/>
    <property type="molecule type" value="Genomic_DNA"/>
</dbReference>
<evidence type="ECO:0000256" key="3">
    <source>
        <dbReference type="ARBA" id="ARBA00023125"/>
    </source>
</evidence>
<proteinExistence type="inferred from homology"/>
<dbReference type="Gene3D" id="3.40.190.10">
    <property type="entry name" value="Periplasmic binding protein-like II"/>
    <property type="match status" value="2"/>
</dbReference>
<dbReference type="PANTHER" id="PTHR30537:SF26">
    <property type="entry name" value="GLYCINE CLEAVAGE SYSTEM TRANSCRIPTIONAL ACTIVATOR"/>
    <property type="match status" value="1"/>
</dbReference>
<reference evidence="6 7" key="1">
    <citation type="submission" date="2024-04" db="EMBL/GenBank/DDBJ databases">
        <title>Draft genome sequence of Pseudophaeobacter arcticus NBRC 116598.</title>
        <authorList>
            <person name="Miyakawa T."/>
            <person name="Kusuya Y."/>
            <person name="Miura T."/>
        </authorList>
    </citation>
    <scope>NUCLEOTIDE SEQUENCE [LARGE SCALE GENOMIC DNA]</scope>
    <source>
        <strain evidence="6 7">SU-CL00105</strain>
    </source>
</reference>
<evidence type="ECO:0000313" key="6">
    <source>
        <dbReference type="EMBL" id="GAA6195193.1"/>
    </source>
</evidence>
<evidence type="ECO:0000313" key="7">
    <source>
        <dbReference type="Proteomes" id="UP001441944"/>
    </source>
</evidence>
<evidence type="ECO:0000256" key="2">
    <source>
        <dbReference type="ARBA" id="ARBA00023015"/>
    </source>
</evidence>
<evidence type="ECO:0000256" key="4">
    <source>
        <dbReference type="ARBA" id="ARBA00023163"/>
    </source>
</evidence>
<protein>
    <submittedName>
        <fullName evidence="6">LysR substrate-binding domain-containing protein</fullName>
    </submittedName>
</protein>
<organism evidence="6 7">
    <name type="scientific">Pseudophaeobacter arcticus</name>
    <dbReference type="NCBI Taxonomy" id="385492"/>
    <lineage>
        <taxon>Bacteria</taxon>
        <taxon>Pseudomonadati</taxon>
        <taxon>Pseudomonadota</taxon>
        <taxon>Alphaproteobacteria</taxon>
        <taxon>Rhodobacterales</taxon>
        <taxon>Paracoccaceae</taxon>
        <taxon>Pseudophaeobacter</taxon>
    </lineage>
</organism>
<dbReference type="PRINTS" id="PR00039">
    <property type="entry name" value="HTHLYSR"/>
</dbReference>
<name>A0ABQ0AH53_9RHOB</name>
<dbReference type="InterPro" id="IPR005119">
    <property type="entry name" value="LysR_subst-bd"/>
</dbReference>
<dbReference type="Pfam" id="PF00126">
    <property type="entry name" value="HTH_1"/>
    <property type="match status" value="1"/>
</dbReference>
<dbReference type="SUPFAM" id="SSF53850">
    <property type="entry name" value="Periplasmic binding protein-like II"/>
    <property type="match status" value="1"/>
</dbReference>
<dbReference type="Proteomes" id="UP001441944">
    <property type="component" value="Unassembled WGS sequence"/>
</dbReference>
<dbReference type="InterPro" id="IPR058163">
    <property type="entry name" value="LysR-type_TF_proteobact-type"/>
</dbReference>
<keyword evidence="3" id="KW-0238">DNA-binding</keyword>
<sequence length="299" mass="33228">MRRLPPLHALRAFEAAARHLHFARAAAELHLTPTAISHQIRQLEEILEVKLFHRYPRPIRLSVEGEALYPVLRESFDRMADAISGISELQTDRPLTVSVTVAFASLWLMRRLPALRSEAGLNLKVEADNQPVDLSGSAVDFAVRYAVQPEPEGEWLPLFQDRLIPLCAPDLLGRNPVRDDAAILRLPLIEYRWSGGAEASPSWQRWSRTAGLGKTVPKVTQHFSEEINAMDSALAGQGVVLASSVLAGAAIAAGQLVRLSETELPGRTFWAVSRSDHPRLAEMERFASWARACHTKLHH</sequence>
<dbReference type="Pfam" id="PF03466">
    <property type="entry name" value="LysR_substrate"/>
    <property type="match status" value="1"/>
</dbReference>
<gene>
    <name evidence="6" type="ORF">NBRC116598_06370</name>
</gene>
<feature type="domain" description="HTH lysR-type" evidence="5">
    <location>
        <begin position="5"/>
        <end position="62"/>
    </location>
</feature>
<comment type="caution">
    <text evidence="6">The sequence shown here is derived from an EMBL/GenBank/DDBJ whole genome shotgun (WGS) entry which is preliminary data.</text>
</comment>
<dbReference type="RefSeq" id="WP_353397021.1">
    <property type="nucleotide sequence ID" value="NZ_BAABWU010000001.1"/>
</dbReference>
<accession>A0ABQ0AH53</accession>
<dbReference type="PANTHER" id="PTHR30537">
    <property type="entry name" value="HTH-TYPE TRANSCRIPTIONAL REGULATOR"/>
    <property type="match status" value="1"/>
</dbReference>
<evidence type="ECO:0000256" key="1">
    <source>
        <dbReference type="ARBA" id="ARBA00009437"/>
    </source>
</evidence>
<dbReference type="InterPro" id="IPR036388">
    <property type="entry name" value="WH-like_DNA-bd_sf"/>
</dbReference>
<dbReference type="Gene3D" id="1.10.10.10">
    <property type="entry name" value="Winged helix-like DNA-binding domain superfamily/Winged helix DNA-binding domain"/>
    <property type="match status" value="1"/>
</dbReference>
<comment type="similarity">
    <text evidence="1">Belongs to the LysR transcriptional regulatory family.</text>
</comment>
<dbReference type="SUPFAM" id="SSF46785">
    <property type="entry name" value="Winged helix' DNA-binding domain"/>
    <property type="match status" value="1"/>
</dbReference>
<dbReference type="InterPro" id="IPR000847">
    <property type="entry name" value="LysR_HTH_N"/>
</dbReference>
<keyword evidence="4" id="KW-0804">Transcription</keyword>
<evidence type="ECO:0000259" key="5">
    <source>
        <dbReference type="PROSITE" id="PS50931"/>
    </source>
</evidence>
<keyword evidence="2" id="KW-0805">Transcription regulation</keyword>
<dbReference type="PROSITE" id="PS50931">
    <property type="entry name" value="HTH_LYSR"/>
    <property type="match status" value="1"/>
</dbReference>
<keyword evidence="7" id="KW-1185">Reference proteome</keyword>
<dbReference type="InterPro" id="IPR036390">
    <property type="entry name" value="WH_DNA-bd_sf"/>
</dbReference>